<dbReference type="CDD" id="cd00501">
    <property type="entry name" value="Peptidase_C15"/>
    <property type="match status" value="1"/>
</dbReference>
<dbReference type="PIRSF" id="PIRSF015592">
    <property type="entry name" value="Prld-crbxl_pptds"/>
    <property type="match status" value="1"/>
</dbReference>
<evidence type="ECO:0000313" key="7">
    <source>
        <dbReference type="Proteomes" id="UP001516400"/>
    </source>
</evidence>
<dbReference type="PANTHER" id="PTHR23402">
    <property type="entry name" value="PROTEASE FAMILY C15 PYROGLUTAMYL-PEPTIDASE I-RELATED"/>
    <property type="match status" value="1"/>
</dbReference>
<reference evidence="6 7" key="1">
    <citation type="journal article" date="2021" name="BMC Biol.">
        <title>Horizontally acquired antibacterial genes associated with adaptive radiation of ladybird beetles.</title>
        <authorList>
            <person name="Li H.S."/>
            <person name="Tang X.F."/>
            <person name="Huang Y.H."/>
            <person name="Xu Z.Y."/>
            <person name="Chen M.L."/>
            <person name="Du X.Y."/>
            <person name="Qiu B.Y."/>
            <person name="Chen P.T."/>
            <person name="Zhang W."/>
            <person name="Slipinski A."/>
            <person name="Escalona H.E."/>
            <person name="Waterhouse R.M."/>
            <person name="Zwick A."/>
            <person name="Pang H."/>
        </authorList>
    </citation>
    <scope>NUCLEOTIDE SEQUENCE [LARGE SCALE GENOMIC DNA]</scope>
    <source>
        <strain evidence="6">SYSU2018</strain>
    </source>
</reference>
<dbReference type="GO" id="GO:0008234">
    <property type="term" value="F:cysteine-type peptidase activity"/>
    <property type="evidence" value="ECO:0007669"/>
    <property type="project" value="UniProtKB-KW"/>
</dbReference>
<dbReference type="Proteomes" id="UP001516400">
    <property type="component" value="Unassembled WGS sequence"/>
</dbReference>
<keyword evidence="2" id="KW-0963">Cytoplasm</keyword>
<keyword evidence="5" id="KW-0788">Thiol protease</keyword>
<evidence type="ECO:0000256" key="1">
    <source>
        <dbReference type="ARBA" id="ARBA00006641"/>
    </source>
</evidence>
<keyword evidence="7" id="KW-1185">Reference proteome</keyword>
<evidence type="ECO:0000256" key="3">
    <source>
        <dbReference type="ARBA" id="ARBA00022670"/>
    </source>
</evidence>
<evidence type="ECO:0000256" key="5">
    <source>
        <dbReference type="ARBA" id="ARBA00022807"/>
    </source>
</evidence>
<keyword evidence="3" id="KW-0645">Protease</keyword>
<accession>A0ABD2P9D1</accession>
<dbReference type="Pfam" id="PF01470">
    <property type="entry name" value="Peptidase_C15"/>
    <property type="match status" value="1"/>
</dbReference>
<dbReference type="InterPro" id="IPR016125">
    <property type="entry name" value="Peptidase_C15-like"/>
</dbReference>
<dbReference type="InterPro" id="IPR036440">
    <property type="entry name" value="Peptidase_C15-like_sf"/>
</dbReference>
<evidence type="ECO:0008006" key="8">
    <source>
        <dbReference type="Google" id="ProtNLM"/>
    </source>
</evidence>
<name>A0ABD2P9D1_9CUCU</name>
<dbReference type="PRINTS" id="PR00706">
    <property type="entry name" value="PYROGLUPTASE"/>
</dbReference>
<evidence type="ECO:0000256" key="4">
    <source>
        <dbReference type="ARBA" id="ARBA00022801"/>
    </source>
</evidence>
<proteinExistence type="inferred from homology"/>
<dbReference type="PANTHER" id="PTHR23402:SF1">
    <property type="entry name" value="PYROGLUTAMYL-PEPTIDASE I"/>
    <property type="match status" value="1"/>
</dbReference>
<comment type="similarity">
    <text evidence="1">Belongs to the peptidase C15 family.</text>
</comment>
<keyword evidence="4" id="KW-0378">Hydrolase</keyword>
<evidence type="ECO:0000313" key="6">
    <source>
        <dbReference type="EMBL" id="KAL3287454.1"/>
    </source>
</evidence>
<organism evidence="6 7">
    <name type="scientific">Cryptolaemus montrouzieri</name>
    <dbReference type="NCBI Taxonomy" id="559131"/>
    <lineage>
        <taxon>Eukaryota</taxon>
        <taxon>Metazoa</taxon>
        <taxon>Ecdysozoa</taxon>
        <taxon>Arthropoda</taxon>
        <taxon>Hexapoda</taxon>
        <taxon>Insecta</taxon>
        <taxon>Pterygota</taxon>
        <taxon>Neoptera</taxon>
        <taxon>Endopterygota</taxon>
        <taxon>Coleoptera</taxon>
        <taxon>Polyphaga</taxon>
        <taxon>Cucujiformia</taxon>
        <taxon>Coccinelloidea</taxon>
        <taxon>Coccinellidae</taxon>
        <taxon>Scymninae</taxon>
        <taxon>Scymnini</taxon>
        <taxon>Cryptolaemus</taxon>
    </lineage>
</organism>
<dbReference type="GO" id="GO:0006508">
    <property type="term" value="P:proteolysis"/>
    <property type="evidence" value="ECO:0007669"/>
    <property type="project" value="UniProtKB-KW"/>
</dbReference>
<dbReference type="EMBL" id="JABFTP020000185">
    <property type="protein sequence ID" value="KAL3287454.1"/>
    <property type="molecule type" value="Genomic_DNA"/>
</dbReference>
<gene>
    <name evidence="6" type="ORF">HHI36_001925</name>
</gene>
<dbReference type="InterPro" id="IPR000816">
    <property type="entry name" value="Peptidase_C15"/>
</dbReference>
<sequence length="200" mass="22638">MSELEKQIILVTGFGPFGTHQINASWEAVKLLPDEFEGYRISKNEIPVCYTEVEEKVPTLWTSHKPKLVVHVGVSSLARAITIEKMANKSGYEKLDCYGKKHPTGNACPPDFGDDCIPTTINVKDICEFLNNKNEVIKFSTSENAGRFLCEYIYYISLRKDRRRSIFIHVPPLDTPYTSQQLCDGILQIIECALKQSCLC</sequence>
<comment type="caution">
    <text evidence="6">The sequence shown here is derived from an EMBL/GenBank/DDBJ whole genome shotgun (WGS) entry which is preliminary data.</text>
</comment>
<evidence type="ECO:0000256" key="2">
    <source>
        <dbReference type="ARBA" id="ARBA00022490"/>
    </source>
</evidence>
<dbReference type="SUPFAM" id="SSF53182">
    <property type="entry name" value="Pyrrolidone carboxyl peptidase (pyroglutamate aminopeptidase)"/>
    <property type="match status" value="1"/>
</dbReference>
<dbReference type="AlphaFoldDB" id="A0ABD2P9D1"/>
<protein>
    <recommendedName>
        <fullName evidence="8">Pyroglutamyl-peptidase I</fullName>
    </recommendedName>
</protein>
<dbReference type="Gene3D" id="3.40.630.20">
    <property type="entry name" value="Peptidase C15, pyroglutamyl peptidase I-like"/>
    <property type="match status" value="1"/>
</dbReference>